<reference evidence="2 3" key="1">
    <citation type="submission" date="2018-05" db="EMBL/GenBank/DDBJ databases">
        <title>Genomic Encyclopedia of Type Strains, Phase IV (KMG-IV): sequencing the most valuable type-strain genomes for metagenomic binning, comparative biology and taxonomic classification.</title>
        <authorList>
            <person name="Goeker M."/>
        </authorList>
    </citation>
    <scope>NUCLEOTIDE SEQUENCE [LARGE SCALE GENOMIC DNA]</scope>
    <source>
        <strain evidence="2 3">DSM 28556</strain>
    </source>
</reference>
<evidence type="ECO:0000313" key="3">
    <source>
        <dbReference type="Proteomes" id="UP000247978"/>
    </source>
</evidence>
<dbReference type="AlphaFoldDB" id="A0A2V3VNC8"/>
<dbReference type="Proteomes" id="UP000247978">
    <property type="component" value="Unassembled WGS sequence"/>
</dbReference>
<dbReference type="InterPro" id="IPR010001">
    <property type="entry name" value="BofA"/>
</dbReference>
<protein>
    <submittedName>
        <fullName evidence="2">Inhibitor of the pro-sigma K processing machinery</fullName>
    </submittedName>
</protein>
<proteinExistence type="predicted"/>
<dbReference type="RefSeq" id="WP_110397292.1">
    <property type="nucleotide sequence ID" value="NZ_JADIJL010000023.1"/>
</dbReference>
<dbReference type="NCBIfam" id="TIGR02862">
    <property type="entry name" value="spore_BofA"/>
    <property type="match status" value="1"/>
</dbReference>
<accession>A0A2V3VNC8</accession>
<keyword evidence="1" id="KW-0472">Membrane</keyword>
<keyword evidence="1" id="KW-1133">Transmembrane helix</keyword>
<dbReference type="OrthoDB" id="2692225at2"/>
<name>A0A2V3VNC8_9BACI</name>
<feature type="transmembrane region" description="Helical" evidence="1">
    <location>
        <begin position="35"/>
        <end position="57"/>
    </location>
</feature>
<evidence type="ECO:0000256" key="1">
    <source>
        <dbReference type="SAM" id="Phobius"/>
    </source>
</evidence>
<organism evidence="2 3">
    <name type="scientific">Pseudogracilibacillus auburnensis</name>
    <dbReference type="NCBI Taxonomy" id="1494959"/>
    <lineage>
        <taxon>Bacteria</taxon>
        <taxon>Bacillati</taxon>
        <taxon>Bacillota</taxon>
        <taxon>Bacilli</taxon>
        <taxon>Bacillales</taxon>
        <taxon>Bacillaceae</taxon>
        <taxon>Pseudogracilibacillus</taxon>
    </lineage>
</organism>
<feature type="transmembrane region" description="Helical" evidence="1">
    <location>
        <begin position="63"/>
        <end position="87"/>
    </location>
</feature>
<comment type="caution">
    <text evidence="2">The sequence shown here is derived from an EMBL/GenBank/DDBJ whole genome shotgun (WGS) entry which is preliminary data.</text>
</comment>
<evidence type="ECO:0000313" key="2">
    <source>
        <dbReference type="EMBL" id="PXW81525.1"/>
    </source>
</evidence>
<sequence length="88" mass="9282">MNTTTMIIIGIIGLVIVLFIIRAPSKASKILGHGAIRLTIGVLLLFFLNVFGGSIGLHVPINIFTVLVSSVLGIFGVTSLAAIHLFIL</sequence>
<dbReference type="EMBL" id="QJJQ01000021">
    <property type="protein sequence ID" value="PXW81525.1"/>
    <property type="molecule type" value="Genomic_DNA"/>
</dbReference>
<feature type="transmembrane region" description="Helical" evidence="1">
    <location>
        <begin position="6"/>
        <end position="23"/>
    </location>
</feature>
<keyword evidence="3" id="KW-1185">Reference proteome</keyword>
<gene>
    <name evidence="2" type="ORF">DFR56_12119</name>
</gene>
<dbReference type="Pfam" id="PF07441">
    <property type="entry name" value="BofA"/>
    <property type="match status" value="1"/>
</dbReference>
<keyword evidence="1" id="KW-0812">Transmembrane</keyword>